<keyword evidence="1" id="KW-0482">Metalloprotease</keyword>
<evidence type="ECO:0000256" key="1">
    <source>
        <dbReference type="RuleBase" id="RU341113"/>
    </source>
</evidence>
<comment type="cofactor">
    <cofactor evidence="1">
        <name>Zn(2+)</name>
        <dbReference type="ChEBI" id="CHEBI:29105"/>
    </cofactor>
</comment>
<evidence type="ECO:0000313" key="3">
    <source>
        <dbReference type="Proteomes" id="UP001642483"/>
    </source>
</evidence>
<dbReference type="InterPro" id="IPR032466">
    <property type="entry name" value="Metal_Hydrolase"/>
</dbReference>
<keyword evidence="1" id="KW-0472">Membrane</keyword>
<keyword evidence="1" id="KW-0449">Lipoprotein</keyword>
<name>A0ABP0FZJ1_CLALP</name>
<dbReference type="CDD" id="cd01301">
    <property type="entry name" value="rDP_like"/>
    <property type="match status" value="1"/>
</dbReference>
<comment type="caution">
    <text evidence="2">The sequence shown here is derived from an EMBL/GenBank/DDBJ whole genome shotgun (WGS) entry which is preliminary data.</text>
</comment>
<protein>
    <recommendedName>
        <fullName evidence="1">Dipeptidase</fullName>
        <ecNumber evidence="1">3.4.13.19</ecNumber>
    </recommendedName>
</protein>
<accession>A0ABP0FZJ1</accession>
<reference evidence="2 3" key="1">
    <citation type="submission" date="2024-02" db="EMBL/GenBank/DDBJ databases">
        <authorList>
            <person name="Daric V."/>
            <person name="Darras S."/>
        </authorList>
    </citation>
    <scope>NUCLEOTIDE SEQUENCE [LARGE SCALE GENOMIC DNA]</scope>
</reference>
<keyword evidence="1" id="KW-0224">Dipeptidase</keyword>
<comment type="similarity">
    <text evidence="1">Belongs to the metallo-dependent hydrolases superfamily. Peptidase M19 family.</text>
</comment>
<dbReference type="PANTHER" id="PTHR10443">
    <property type="entry name" value="MICROSOMAL DIPEPTIDASE"/>
    <property type="match status" value="1"/>
</dbReference>
<keyword evidence="1" id="KW-1015">Disulfide bond</keyword>
<dbReference type="Proteomes" id="UP001642483">
    <property type="component" value="Unassembled WGS sequence"/>
</dbReference>
<dbReference type="Pfam" id="PF01244">
    <property type="entry name" value="Peptidase_M19"/>
    <property type="match status" value="1"/>
</dbReference>
<comment type="catalytic activity">
    <reaction evidence="1">
        <text>an L-aminoacyl-L-amino acid + H2O = 2 an L-alpha-amino acid</text>
        <dbReference type="Rhea" id="RHEA:48940"/>
        <dbReference type="ChEBI" id="CHEBI:15377"/>
        <dbReference type="ChEBI" id="CHEBI:59869"/>
        <dbReference type="ChEBI" id="CHEBI:77460"/>
        <dbReference type="EC" id="3.4.13.19"/>
    </reaction>
</comment>
<sequence length="402" mass="44646">MVSLQKSGTGILAVTAVVAVAIAVPLTVNKNSPENSNLNAAIQLLEQTPLIDGHNDWTTSMRYSLNNSVNEYTLDTDMREYYTPSHTDIPRLREGRLGAQFWSCFVVCSAQQKDAVRIGLEQIDVMKRFIKLYPDTFEFVTTADGIEAAFSRKKIGSLIGVEGGHIIDSSLATLRMFYDMGARYLTLTHTCNTPWADASDDGYPHNGLTEFGKSLVLEMNRLGMLVDLAHVSTEVMKQALSVTQAPVIFSHSSVRAICDVQRNVPDDVMKSLAQNGGVMMINFFPNYVNCTDNATLSNVADHFDYVKTLIGADHIGVGADYDGIPRTPEGLEDVSKYPYLFAELMERGWKDEELKKVAGLNLLRVMREVERIAREQSDEGLLPNEEFINPVDVKENPCRSGF</sequence>
<comment type="subcellular location">
    <subcellularLocation>
        <location evidence="1">Membrane</location>
        <topology evidence="1">Lipid-anchor</topology>
        <topology evidence="1">GPI-anchor</topology>
    </subcellularLocation>
</comment>
<dbReference type="SUPFAM" id="SSF51556">
    <property type="entry name" value="Metallo-dependent hydrolases"/>
    <property type="match status" value="1"/>
</dbReference>
<keyword evidence="3" id="KW-1185">Reference proteome</keyword>
<keyword evidence="1" id="KW-0336">GPI-anchor</keyword>
<dbReference type="EC" id="3.4.13.19" evidence="1"/>
<dbReference type="PANTHER" id="PTHR10443:SF12">
    <property type="entry name" value="DIPEPTIDASE"/>
    <property type="match status" value="1"/>
</dbReference>
<gene>
    <name evidence="2" type="ORF">CVLEPA_LOCUS16175</name>
</gene>
<keyword evidence="1" id="KW-0325">Glycoprotein</keyword>
<proteinExistence type="inferred from homology"/>
<keyword evidence="1" id="KW-0479">Metal-binding</keyword>
<keyword evidence="1" id="KW-0645">Protease</keyword>
<organism evidence="2 3">
    <name type="scientific">Clavelina lepadiformis</name>
    <name type="common">Light-bulb sea squirt</name>
    <name type="synonym">Ascidia lepadiformis</name>
    <dbReference type="NCBI Taxonomy" id="159417"/>
    <lineage>
        <taxon>Eukaryota</taxon>
        <taxon>Metazoa</taxon>
        <taxon>Chordata</taxon>
        <taxon>Tunicata</taxon>
        <taxon>Ascidiacea</taxon>
        <taxon>Aplousobranchia</taxon>
        <taxon>Clavelinidae</taxon>
        <taxon>Clavelina</taxon>
    </lineage>
</organism>
<keyword evidence="1" id="KW-0378">Hydrolase</keyword>
<comment type="subunit">
    <text evidence="1">Homodimer; disulfide-linked.</text>
</comment>
<dbReference type="InterPro" id="IPR008257">
    <property type="entry name" value="Pept_M19"/>
</dbReference>
<keyword evidence="1" id="KW-0862">Zinc</keyword>
<dbReference type="EMBL" id="CAWYQH010000098">
    <property type="protein sequence ID" value="CAK8685011.1"/>
    <property type="molecule type" value="Genomic_DNA"/>
</dbReference>
<evidence type="ECO:0000313" key="2">
    <source>
        <dbReference type="EMBL" id="CAK8685011.1"/>
    </source>
</evidence>
<dbReference type="PROSITE" id="PS51365">
    <property type="entry name" value="RENAL_DIPEPTIDASE_2"/>
    <property type="match status" value="1"/>
</dbReference>
<dbReference type="Gene3D" id="3.20.20.140">
    <property type="entry name" value="Metal-dependent hydrolases"/>
    <property type="match status" value="1"/>
</dbReference>